<proteinExistence type="predicted"/>
<organism evidence="1 2">
    <name type="scientific">Rhodopirellula islandica</name>
    <dbReference type="NCBI Taxonomy" id="595434"/>
    <lineage>
        <taxon>Bacteria</taxon>
        <taxon>Pseudomonadati</taxon>
        <taxon>Planctomycetota</taxon>
        <taxon>Planctomycetia</taxon>
        <taxon>Pirellulales</taxon>
        <taxon>Pirellulaceae</taxon>
        <taxon>Rhodopirellula</taxon>
    </lineage>
</organism>
<keyword evidence="2" id="KW-1185">Reference proteome</keyword>
<sequence>MGSCGERNLAELASDTSDSIAFGSCFARESRLFASSRFTLV</sequence>
<reference evidence="1" key="1">
    <citation type="submission" date="2015-05" db="EMBL/GenBank/DDBJ databases">
        <title>Permanent draft genome of Rhodopirellula islandicus K833.</title>
        <authorList>
            <person name="Kizina J."/>
            <person name="Richter M."/>
            <person name="Glockner F.O."/>
            <person name="Harder J."/>
        </authorList>
    </citation>
    <scope>NUCLEOTIDE SEQUENCE [LARGE SCALE GENOMIC DNA]</scope>
    <source>
        <strain evidence="1">K833</strain>
    </source>
</reference>
<accession>A0A0J1EBP0</accession>
<protein>
    <submittedName>
        <fullName evidence="1">Uncharacterized protein</fullName>
    </submittedName>
</protein>
<comment type="caution">
    <text evidence="1">The sequence shown here is derived from an EMBL/GenBank/DDBJ whole genome shotgun (WGS) entry which is preliminary data.</text>
</comment>
<dbReference type="EMBL" id="LECT01000042">
    <property type="protein sequence ID" value="KLU02954.1"/>
    <property type="molecule type" value="Genomic_DNA"/>
</dbReference>
<dbReference type="PATRIC" id="fig|595434.4.peg.4672"/>
<dbReference type="STRING" id="595434.RISK_004924"/>
<dbReference type="AlphaFoldDB" id="A0A0J1EBP0"/>
<evidence type="ECO:0000313" key="1">
    <source>
        <dbReference type="EMBL" id="KLU02954.1"/>
    </source>
</evidence>
<evidence type="ECO:0000313" key="2">
    <source>
        <dbReference type="Proteomes" id="UP000036367"/>
    </source>
</evidence>
<gene>
    <name evidence="1" type="ORF">RISK_004924</name>
</gene>
<name>A0A0J1EBP0_RHOIS</name>
<dbReference type="Proteomes" id="UP000036367">
    <property type="component" value="Unassembled WGS sequence"/>
</dbReference>